<dbReference type="Proteomes" id="UP000663419">
    <property type="component" value="Chromosome 3"/>
</dbReference>
<evidence type="ECO:0000256" key="1">
    <source>
        <dbReference type="SAM" id="MobiDB-lite"/>
    </source>
</evidence>
<name>A0A8A1LGN1_AJEC8</name>
<protein>
    <submittedName>
        <fullName evidence="2">Uncharacterized protein</fullName>
    </submittedName>
</protein>
<feature type="compositionally biased region" description="Basic residues" evidence="1">
    <location>
        <begin position="10"/>
        <end position="20"/>
    </location>
</feature>
<organism evidence="2 3">
    <name type="scientific">Ajellomyces capsulatus (strain H88)</name>
    <name type="common">Darling's disease fungus</name>
    <name type="synonym">Histoplasma capsulatum</name>
    <dbReference type="NCBI Taxonomy" id="544711"/>
    <lineage>
        <taxon>Eukaryota</taxon>
        <taxon>Fungi</taxon>
        <taxon>Dikarya</taxon>
        <taxon>Ascomycota</taxon>
        <taxon>Pezizomycotina</taxon>
        <taxon>Eurotiomycetes</taxon>
        <taxon>Eurotiomycetidae</taxon>
        <taxon>Onygenales</taxon>
        <taxon>Ajellomycetaceae</taxon>
        <taxon>Histoplasma</taxon>
    </lineage>
</organism>
<dbReference type="VEuPathDB" id="FungiDB:I7I53_00208"/>
<dbReference type="AlphaFoldDB" id="A0A8A1LGN1"/>
<proteinExistence type="predicted"/>
<evidence type="ECO:0000313" key="2">
    <source>
        <dbReference type="EMBL" id="QSS53066.1"/>
    </source>
</evidence>
<reference evidence="2" key="1">
    <citation type="submission" date="2021-01" db="EMBL/GenBank/DDBJ databases">
        <title>Chromosome-level genome assembly of a human fungal pathogen reveals clustering of transcriptionally co-regulated genes.</title>
        <authorList>
            <person name="Voorhies M."/>
            <person name="Cohen S."/>
            <person name="Shea T.P."/>
            <person name="Petrus S."/>
            <person name="Munoz J.F."/>
            <person name="Poplawski S."/>
            <person name="Goldman W.E."/>
            <person name="Michael T."/>
            <person name="Cuomo C.A."/>
            <person name="Sil A."/>
            <person name="Beyhan S."/>
        </authorList>
    </citation>
    <scope>NUCLEOTIDE SEQUENCE</scope>
    <source>
        <strain evidence="2">H88</strain>
    </source>
</reference>
<evidence type="ECO:0000313" key="3">
    <source>
        <dbReference type="Proteomes" id="UP000663419"/>
    </source>
</evidence>
<feature type="region of interest" description="Disordered" evidence="1">
    <location>
        <begin position="1"/>
        <end position="24"/>
    </location>
</feature>
<dbReference type="EMBL" id="CP069104">
    <property type="protein sequence ID" value="QSS53066.1"/>
    <property type="molecule type" value="Genomic_DNA"/>
</dbReference>
<sequence>MKMRGEKNKNKNKTRQRPRHPYPEALPRTLMCQSVNCNVSLSFYLLPSSRYLCRKKPSPLPIFPQSAPASIIHHLVMAHRPHKHNRVIPYWGLGEILPIPRKPLYSIIPTISTMSDEVLFHMRASADIQHFSTLSSVSYCKVLYLIPGLGLRHGSTSEP</sequence>
<gene>
    <name evidence="2" type="ORF">I7I53_00208</name>
</gene>
<accession>A0A8A1LGN1</accession>